<comment type="caution">
    <text evidence="3">The sequence shown here is derived from an EMBL/GenBank/DDBJ whole genome shotgun (WGS) entry which is preliminary data.</text>
</comment>
<feature type="region of interest" description="Disordered" evidence="1">
    <location>
        <begin position="284"/>
        <end position="331"/>
    </location>
</feature>
<evidence type="ECO:0000313" key="3">
    <source>
        <dbReference type="EMBL" id="KAL0570528.1"/>
    </source>
</evidence>
<feature type="signal peptide" evidence="2">
    <location>
        <begin position="1"/>
        <end position="21"/>
    </location>
</feature>
<organism evidence="3 4">
    <name type="scientific">Marasmius crinis-equi</name>
    <dbReference type="NCBI Taxonomy" id="585013"/>
    <lineage>
        <taxon>Eukaryota</taxon>
        <taxon>Fungi</taxon>
        <taxon>Dikarya</taxon>
        <taxon>Basidiomycota</taxon>
        <taxon>Agaricomycotina</taxon>
        <taxon>Agaricomycetes</taxon>
        <taxon>Agaricomycetidae</taxon>
        <taxon>Agaricales</taxon>
        <taxon>Marasmiineae</taxon>
        <taxon>Marasmiaceae</taxon>
        <taxon>Marasmius</taxon>
    </lineage>
</organism>
<protein>
    <submittedName>
        <fullName evidence="3">Uncharacterized protein</fullName>
    </submittedName>
</protein>
<evidence type="ECO:0000256" key="1">
    <source>
        <dbReference type="SAM" id="MobiDB-lite"/>
    </source>
</evidence>
<accession>A0ABR3F5L2</accession>
<dbReference type="EMBL" id="JBAHYK010000918">
    <property type="protein sequence ID" value="KAL0570528.1"/>
    <property type="molecule type" value="Genomic_DNA"/>
</dbReference>
<name>A0ABR3F5L2_9AGAR</name>
<evidence type="ECO:0000313" key="4">
    <source>
        <dbReference type="Proteomes" id="UP001465976"/>
    </source>
</evidence>
<proteinExistence type="predicted"/>
<sequence length="383" mass="35178">MPSIRALSILLFASLTTFSLAAPAPALEARCDACDAAEAQPLPVICGSLHDKVSPLVDQLRTLSQVTPDTLNPICGSIKSAFADAQGQVQAYIDGGVGLDIGLAADASGGAAVSMDVFAGTLAGLVNLVFEGCKVAYNAAAEGHVEGCAQILADLCTGLASFVQVCCTFCGAGLAAGIYGQVGGFLEFCGTLGISGAVGFLTSAGVGGGISVGGGIGGGIGGGLGAILSGVLGHLGLAGGISGGAGVGVGVSGGVGGGVATGAGVDAGAGAENTGCDSCDAGDDASDSAGADANSPDSGSDAGDTSGANNGDYDGGDDSANEDSGSGCSECDASASGGVGAGASGGAGIGVGGGISAGAGISASFGGSGGLQAGAGGGLHVGL</sequence>
<feature type="chain" id="PRO_5047286857" evidence="2">
    <location>
        <begin position="22"/>
        <end position="383"/>
    </location>
</feature>
<keyword evidence="4" id="KW-1185">Reference proteome</keyword>
<dbReference type="Proteomes" id="UP001465976">
    <property type="component" value="Unassembled WGS sequence"/>
</dbReference>
<keyword evidence="2" id="KW-0732">Signal</keyword>
<reference evidence="3 4" key="1">
    <citation type="submission" date="2024-02" db="EMBL/GenBank/DDBJ databases">
        <title>A draft genome for the cacao thread blight pathogen Marasmius crinis-equi.</title>
        <authorList>
            <person name="Cohen S.P."/>
            <person name="Baruah I.K."/>
            <person name="Amoako-Attah I."/>
            <person name="Bukari Y."/>
            <person name="Meinhardt L.W."/>
            <person name="Bailey B.A."/>
        </authorList>
    </citation>
    <scope>NUCLEOTIDE SEQUENCE [LARGE SCALE GENOMIC DNA]</scope>
    <source>
        <strain evidence="3 4">GH-76</strain>
    </source>
</reference>
<evidence type="ECO:0000256" key="2">
    <source>
        <dbReference type="SAM" id="SignalP"/>
    </source>
</evidence>
<feature type="compositionally biased region" description="Low complexity" evidence="1">
    <location>
        <begin position="287"/>
        <end position="312"/>
    </location>
</feature>
<gene>
    <name evidence="3" type="ORF">V5O48_011437</name>
</gene>